<feature type="transmembrane region" description="Helical" evidence="7">
    <location>
        <begin position="428"/>
        <end position="450"/>
    </location>
</feature>
<feature type="transmembrane region" description="Helical" evidence="7">
    <location>
        <begin position="310"/>
        <end position="334"/>
    </location>
</feature>
<name>A0A8A4U268_SULCO</name>
<dbReference type="RefSeq" id="WP_237382924.1">
    <property type="nucleotide sequence ID" value="NZ_CP071793.1"/>
</dbReference>
<sequence length="787" mass="83979">MRAILLTALANLRRKPGQSLAIGTALALSGLALFVAVALTLGLERPFDSVCRRLNTSPLQLFLDSEIHDMPSVRDWLARQPGVTGVTPVIPVYTTGGNLLHGDTKVEKNLMIAETWDTRGMDRLQVVEHNTATQPESPAPGDIWITKQLAGSRGIRLGDTIGIPIESEVVRFTVSATVVDPFFSSDNISPSRAWVAPGELAHAFPLSHLSETFVGVGLADRSQAETLRNQLETELGGKLAGWSLTHDLAKMAHGLFFRTMAVALFVVALLALGLSVFIVSSAIGSAVFADYRQIGTLKALGFTPAMVNRIYLIQYLALGVVSIPLGLLGGVLVTQGIFGLLMESLGIVNTNWPAMVPLAVSASAVLATVALSAWWTARKGGRIQPMQAIRFGAPPPRRSGGRWQVPISALPLPAFLGARSLALNPVRAFFSILGMGIAVLVLVFSVNITATFASLGQDRALWGLPAGDVSIRLAGRRFHVRPKVFVHRMGTDARVKEVLALGSASAEIEGVVGISGRQTGGRAFDGPMTALGLDNVEGRHPSGPHEIALAVNSAKKGGFALGDSVPLLLEGQRVSPKLVGIYQTANNLGLGFRIDAALMRDLLPIWTPRQVEVVLREGVDPDTFKAELMTRYGEAVRVDTVAELSRELERVLGGVRLALVFLSALLLAVCFTAIYNDTVLSLREQNKTFGILKAAGMTPAQMRMVLVWRTLSITGISLLLVVPCSLVVLPMVLSVAASGIGLIEFPFVVDALGTALIFPGLLAFGFGCAWLPARGVIHLNPRNLIVE</sequence>
<keyword evidence="3" id="KW-1003">Cell membrane</keyword>
<feature type="transmembrane region" description="Helical" evidence="7">
    <location>
        <begin position="755"/>
        <end position="773"/>
    </location>
</feature>
<feature type="domain" description="ABC3 transporter permease C-terminal" evidence="8">
    <location>
        <begin position="661"/>
        <end position="781"/>
    </location>
</feature>
<dbReference type="InterPro" id="IPR051447">
    <property type="entry name" value="Lipoprotein-release_system"/>
</dbReference>
<protein>
    <submittedName>
        <fullName evidence="9">ABC transporter permease</fullName>
    </submittedName>
</protein>
<dbReference type="GO" id="GO:0098797">
    <property type="term" value="C:plasma membrane protein complex"/>
    <property type="evidence" value="ECO:0007669"/>
    <property type="project" value="TreeGrafter"/>
</dbReference>
<dbReference type="KEGG" id="scor:J3U87_10140"/>
<dbReference type="PANTHER" id="PTHR30489:SF0">
    <property type="entry name" value="LIPOPROTEIN-RELEASING SYSTEM TRANSMEMBRANE PROTEIN LOLE"/>
    <property type="match status" value="1"/>
</dbReference>
<keyword evidence="4 7" id="KW-0812">Transmembrane</keyword>
<evidence type="ECO:0000256" key="7">
    <source>
        <dbReference type="SAM" id="Phobius"/>
    </source>
</evidence>
<dbReference type="InterPro" id="IPR003838">
    <property type="entry name" value="ABC3_permease_C"/>
</dbReference>
<dbReference type="Pfam" id="PF02687">
    <property type="entry name" value="FtsX"/>
    <property type="match status" value="2"/>
</dbReference>
<evidence type="ECO:0000256" key="4">
    <source>
        <dbReference type="ARBA" id="ARBA00022692"/>
    </source>
</evidence>
<evidence type="ECO:0000256" key="3">
    <source>
        <dbReference type="ARBA" id="ARBA00022475"/>
    </source>
</evidence>
<evidence type="ECO:0000256" key="1">
    <source>
        <dbReference type="ARBA" id="ARBA00004651"/>
    </source>
</evidence>
<keyword evidence="5 7" id="KW-1133">Transmembrane helix</keyword>
<feature type="transmembrane region" description="Helical" evidence="7">
    <location>
        <begin position="354"/>
        <end position="377"/>
    </location>
</feature>
<dbReference type="EMBL" id="CP071793">
    <property type="protein sequence ID" value="QTD52825.1"/>
    <property type="molecule type" value="Genomic_DNA"/>
</dbReference>
<dbReference type="AlphaFoldDB" id="A0A8A4U268"/>
<proteinExistence type="inferred from homology"/>
<accession>A0A8A4U268</accession>
<keyword evidence="10" id="KW-1185">Reference proteome</keyword>
<comment type="similarity">
    <text evidence="2">Belongs to the ABC-4 integral membrane protein family. LolC/E subfamily.</text>
</comment>
<evidence type="ECO:0000256" key="6">
    <source>
        <dbReference type="ARBA" id="ARBA00023136"/>
    </source>
</evidence>
<organism evidence="9 10">
    <name type="scientific">Sulfidibacter corallicola</name>
    <dbReference type="NCBI Taxonomy" id="2818388"/>
    <lineage>
        <taxon>Bacteria</taxon>
        <taxon>Pseudomonadati</taxon>
        <taxon>Acidobacteriota</taxon>
        <taxon>Holophagae</taxon>
        <taxon>Acanthopleuribacterales</taxon>
        <taxon>Acanthopleuribacteraceae</taxon>
        <taxon>Sulfidibacter</taxon>
    </lineage>
</organism>
<reference evidence="9" key="1">
    <citation type="submission" date="2021-03" db="EMBL/GenBank/DDBJ databases">
        <title>Acanthopleuribacteraceae sp. M133.</title>
        <authorList>
            <person name="Wang G."/>
        </authorList>
    </citation>
    <scope>NUCLEOTIDE SEQUENCE</scope>
    <source>
        <strain evidence="9">M133</strain>
    </source>
</reference>
<evidence type="ECO:0000256" key="2">
    <source>
        <dbReference type="ARBA" id="ARBA00005236"/>
    </source>
</evidence>
<dbReference type="Proteomes" id="UP000663929">
    <property type="component" value="Chromosome"/>
</dbReference>
<evidence type="ECO:0000313" key="10">
    <source>
        <dbReference type="Proteomes" id="UP000663929"/>
    </source>
</evidence>
<evidence type="ECO:0000256" key="5">
    <source>
        <dbReference type="ARBA" id="ARBA00022989"/>
    </source>
</evidence>
<evidence type="ECO:0000313" key="9">
    <source>
        <dbReference type="EMBL" id="QTD52825.1"/>
    </source>
</evidence>
<gene>
    <name evidence="9" type="ORF">J3U87_10140</name>
</gene>
<keyword evidence="6 7" id="KW-0472">Membrane</keyword>
<feature type="transmembrane region" description="Helical" evidence="7">
    <location>
        <begin position="655"/>
        <end position="676"/>
    </location>
</feature>
<dbReference type="GO" id="GO:0044874">
    <property type="term" value="P:lipoprotein localization to outer membrane"/>
    <property type="evidence" value="ECO:0007669"/>
    <property type="project" value="TreeGrafter"/>
</dbReference>
<dbReference type="PANTHER" id="PTHR30489">
    <property type="entry name" value="LIPOPROTEIN-RELEASING SYSTEM TRANSMEMBRANE PROTEIN LOLE"/>
    <property type="match status" value="1"/>
</dbReference>
<feature type="domain" description="ABC3 transporter permease C-terminal" evidence="8">
    <location>
        <begin position="266"/>
        <end position="384"/>
    </location>
</feature>
<feature type="transmembrane region" description="Helical" evidence="7">
    <location>
        <begin position="20"/>
        <end position="43"/>
    </location>
</feature>
<evidence type="ECO:0000259" key="8">
    <source>
        <dbReference type="Pfam" id="PF02687"/>
    </source>
</evidence>
<feature type="transmembrane region" description="Helical" evidence="7">
    <location>
        <begin position="718"/>
        <end position="743"/>
    </location>
</feature>
<comment type="subcellular location">
    <subcellularLocation>
        <location evidence="1">Cell membrane</location>
        <topology evidence="1">Multi-pass membrane protein</topology>
    </subcellularLocation>
</comment>
<feature type="transmembrane region" description="Helical" evidence="7">
    <location>
        <begin position="260"/>
        <end position="289"/>
    </location>
</feature>